<dbReference type="AlphaFoldDB" id="A0A6J3MGA1"/>
<name>A0A6J3MGA1_9PEZI</name>
<keyword evidence="2" id="KW-0597">Phosphoprotein</keyword>
<dbReference type="Gene3D" id="3.40.50.12780">
    <property type="entry name" value="N-terminal domain of ligase-like"/>
    <property type="match status" value="2"/>
</dbReference>
<keyword evidence="1" id="KW-0596">Phosphopantetheine</keyword>
<dbReference type="OrthoDB" id="416786at2759"/>
<dbReference type="PANTHER" id="PTHR45527">
    <property type="entry name" value="NONRIBOSOMAL PEPTIDE SYNTHETASE"/>
    <property type="match status" value="1"/>
</dbReference>
<dbReference type="Gene3D" id="3.30.559.10">
    <property type="entry name" value="Chloramphenicol acetyltransferase-like domain"/>
    <property type="match status" value="1"/>
</dbReference>
<dbReference type="InterPro" id="IPR023213">
    <property type="entry name" value="CAT-like_dom_sf"/>
</dbReference>
<dbReference type="InterPro" id="IPR042099">
    <property type="entry name" value="ANL_N_sf"/>
</dbReference>
<evidence type="ECO:0000259" key="4">
    <source>
        <dbReference type="Pfam" id="PF00501"/>
    </source>
</evidence>
<dbReference type="GO" id="GO:0016874">
    <property type="term" value="F:ligase activity"/>
    <property type="evidence" value="ECO:0007669"/>
    <property type="project" value="UniProtKB-KW"/>
</dbReference>
<dbReference type="PANTHER" id="PTHR45527:SF16">
    <property type="entry name" value="NONRIBOSOMAL PEPTIDE SYNTHASE ATNA-RELATED"/>
    <property type="match status" value="1"/>
</dbReference>
<dbReference type="GeneID" id="54358455"/>
<keyword evidence="6" id="KW-1185">Reference proteome</keyword>
<dbReference type="Pfam" id="PF00501">
    <property type="entry name" value="AMP-binding"/>
    <property type="match status" value="1"/>
</dbReference>
<keyword evidence="3" id="KW-0436">Ligase</keyword>
<gene>
    <name evidence="7" type="ORF">K489DRAFT_309742</name>
</gene>
<dbReference type="InterPro" id="IPR000873">
    <property type="entry name" value="AMP-dep_synth/lig_dom"/>
</dbReference>
<reference evidence="7" key="1">
    <citation type="submission" date="2020-01" db="EMBL/GenBank/DDBJ databases">
        <authorList>
            <consortium name="DOE Joint Genome Institute"/>
            <person name="Haridas S."/>
            <person name="Albert R."/>
            <person name="Binder M."/>
            <person name="Bloem J."/>
            <person name="Labutti K."/>
            <person name="Salamov A."/>
            <person name="Andreopoulos B."/>
            <person name="Baker S.E."/>
            <person name="Barry K."/>
            <person name="Bills G."/>
            <person name="Bluhm B.H."/>
            <person name="Cannon C."/>
            <person name="Castanera R."/>
            <person name="Culley D.E."/>
            <person name="Daum C."/>
            <person name="Ezra D."/>
            <person name="Gonzalez J.B."/>
            <person name="Henrissat B."/>
            <person name="Kuo A."/>
            <person name="Liang C."/>
            <person name="Lipzen A."/>
            <person name="Lutzoni F."/>
            <person name="Magnuson J."/>
            <person name="Mondo S."/>
            <person name="Nolan M."/>
            <person name="Ohm R."/>
            <person name="Pangilinan J."/>
            <person name="Park H.-J."/>
            <person name="Ramirez L."/>
            <person name="Alfaro M."/>
            <person name="Sun H."/>
            <person name="Tritt A."/>
            <person name="Yoshinaga Y."/>
            <person name="Zwiers L.-H."/>
            <person name="Turgeon B.G."/>
            <person name="Goodwin S.B."/>
            <person name="Spatafora J.W."/>
            <person name="Crous P.W."/>
            <person name="Grigoriev I.V."/>
        </authorList>
    </citation>
    <scope>NUCLEOTIDE SEQUENCE</scope>
    <source>
        <strain evidence="7">CBS 342.82</strain>
    </source>
</reference>
<dbReference type="GO" id="GO:0005737">
    <property type="term" value="C:cytoplasm"/>
    <property type="evidence" value="ECO:0007669"/>
    <property type="project" value="TreeGrafter"/>
</dbReference>
<evidence type="ECO:0000256" key="3">
    <source>
        <dbReference type="ARBA" id="ARBA00022598"/>
    </source>
</evidence>
<dbReference type="Proteomes" id="UP000504637">
    <property type="component" value="Unplaced"/>
</dbReference>
<dbReference type="RefSeq" id="XP_033463924.1">
    <property type="nucleotide sequence ID" value="XM_033600655.1"/>
</dbReference>
<dbReference type="GO" id="GO:0044550">
    <property type="term" value="P:secondary metabolite biosynthetic process"/>
    <property type="evidence" value="ECO:0007669"/>
    <property type="project" value="TreeGrafter"/>
</dbReference>
<evidence type="ECO:0000313" key="6">
    <source>
        <dbReference type="Proteomes" id="UP000504637"/>
    </source>
</evidence>
<dbReference type="Gene3D" id="3.30.559.30">
    <property type="entry name" value="Nonribosomal peptide synthetase, condensation domain"/>
    <property type="match status" value="1"/>
</dbReference>
<evidence type="ECO:0000256" key="2">
    <source>
        <dbReference type="ARBA" id="ARBA00022553"/>
    </source>
</evidence>
<feature type="domain" description="AMP-dependent synthetase/ligase" evidence="4">
    <location>
        <begin position="246"/>
        <end position="403"/>
    </location>
</feature>
<protein>
    <submittedName>
        <fullName evidence="7">AMP-binding-domain-containing protein</fullName>
    </submittedName>
</protein>
<organism evidence="7">
    <name type="scientific">Dissoconium aciculare CBS 342.82</name>
    <dbReference type="NCBI Taxonomy" id="1314786"/>
    <lineage>
        <taxon>Eukaryota</taxon>
        <taxon>Fungi</taxon>
        <taxon>Dikarya</taxon>
        <taxon>Ascomycota</taxon>
        <taxon>Pezizomycotina</taxon>
        <taxon>Dothideomycetes</taxon>
        <taxon>Dothideomycetidae</taxon>
        <taxon>Mycosphaerellales</taxon>
        <taxon>Dissoconiaceae</taxon>
        <taxon>Dissoconium</taxon>
    </lineage>
</organism>
<reference evidence="7" key="2">
    <citation type="submission" date="2020-04" db="EMBL/GenBank/DDBJ databases">
        <authorList>
            <consortium name="NCBI Genome Project"/>
        </authorList>
    </citation>
    <scope>NUCLEOTIDE SEQUENCE</scope>
    <source>
        <strain evidence="7">CBS 342.82</strain>
    </source>
</reference>
<proteinExistence type="predicted"/>
<evidence type="ECO:0000256" key="1">
    <source>
        <dbReference type="ARBA" id="ARBA00022450"/>
    </source>
</evidence>
<dbReference type="SUPFAM" id="SSF52777">
    <property type="entry name" value="CoA-dependent acyltransferases"/>
    <property type="match status" value="2"/>
</dbReference>
<evidence type="ECO:0000313" key="7">
    <source>
        <dbReference type="RefSeq" id="XP_033463924.1"/>
    </source>
</evidence>
<dbReference type="SUPFAM" id="SSF56801">
    <property type="entry name" value="Acetyl-CoA synthetase-like"/>
    <property type="match status" value="1"/>
</dbReference>
<dbReference type="GO" id="GO:0031177">
    <property type="term" value="F:phosphopantetheine binding"/>
    <property type="evidence" value="ECO:0007669"/>
    <property type="project" value="TreeGrafter"/>
</dbReference>
<accession>A0A6J3MGA1</accession>
<feature type="domain" description="Condensation" evidence="5">
    <location>
        <begin position="509"/>
        <end position="903"/>
    </location>
</feature>
<dbReference type="Pfam" id="PF00668">
    <property type="entry name" value="Condensation"/>
    <property type="match status" value="1"/>
</dbReference>
<evidence type="ECO:0000259" key="5">
    <source>
        <dbReference type="Pfam" id="PF00668"/>
    </source>
</evidence>
<sequence length="964" mass="106728">MDELSDFPRRRGDPSAQSARGWKAHSLDFALGSPSSFWAGKDLIACLELAYALLIWQYTGDGSAAFLTGNLNDDGSVCHRKQIVSIPDQTIRSAHEALQQSRAPFAHSGRVSPCVLVHSTEKLNADIFSNSKRWQEAEISVQIFYNRPSLDSHDRLESLDSLTENDKEFLSRSNRNIQDLDNRTIHESIATNADRDPVGLAVDAWDGQLSYTQLQHEARPLTAMLLRSGPRKGSAVAILHEKSKWYASYNYSASVFDMLSALILGGTICIPDPGERMNDLESAIRRFQPDFVYMTSSVAKGLRPERIPSIKTISLVGEPIPASVAETWLAAPTITLRNGYGQSEGCGINSTAILSYREANYRSIGHGEWLRRWIVDPQNPDRLLPVGAVGELLLEGHSLASGYINEPEKTAATFIKSPRWANSFSAGLDGRRWYRTGDLAQYQENGELFLFGRGDARFKIHGQRVEAAEIEHHIAEAFRDEIQQPVAPVNDSLSLTDFQVEYMPSPEGTHRGLLCKFLFAFPAATDENQLGRALSAWIERTEALRLTFLKTAKGDVVQKVIPSHDSAWRARIHLGIEIQQTDALSSSHDFFQHPVLAVVHRKSHVPSDRARVTLHISHSILDGSSFQHMLHDLVDLSLGTNVPSRPNFTTYLSQRLLRRSVEDLSYWTSLLRDSSPTDLRGQLGAMDPTPRQTLPHLGDLSLRRFIYLDRSHPDQTNTPMSSIVHSAWGLVLAVLSTRSDVIFRYLAHGRDEDVDGSDAIIGCCASEVPLRLQILNGTSTAELINTTHNQILHSSPHVQLGSATIAAKCTQWPSTTTKPPTSGYYSSLVHHKNISSPAHIPVGDLGYVHLEHSDWEGDLDYDFDLCTESASSSELYIELRCMKSLYSLQELDAVGRAFVMTMRLLTGAETLSVKELMARLRAVPSLPIVEASSATAAAATAQIQAAADGNVKKKPWNMMACALM</sequence>
<reference evidence="7" key="3">
    <citation type="submission" date="2025-08" db="UniProtKB">
        <authorList>
            <consortium name="RefSeq"/>
        </authorList>
    </citation>
    <scope>IDENTIFICATION</scope>
    <source>
        <strain evidence="7">CBS 342.82</strain>
    </source>
</reference>
<dbReference type="InterPro" id="IPR001242">
    <property type="entry name" value="Condensation_dom"/>
</dbReference>
<dbReference type="GO" id="GO:0043041">
    <property type="term" value="P:amino acid activation for nonribosomal peptide biosynthetic process"/>
    <property type="evidence" value="ECO:0007669"/>
    <property type="project" value="TreeGrafter"/>
</dbReference>